<organism evidence="1 2">
    <name type="scientific">Longimicrobium terrae</name>
    <dbReference type="NCBI Taxonomy" id="1639882"/>
    <lineage>
        <taxon>Bacteria</taxon>
        <taxon>Pseudomonadati</taxon>
        <taxon>Gemmatimonadota</taxon>
        <taxon>Longimicrobiia</taxon>
        <taxon>Longimicrobiales</taxon>
        <taxon>Longimicrobiaceae</taxon>
        <taxon>Longimicrobium</taxon>
    </lineage>
</organism>
<name>A0A841H559_9BACT</name>
<sequence length="41" mass="4829">MYVIQLFLRLRDSDGIPFRAPCWTACGGNWTSRWSAFRVHL</sequence>
<gene>
    <name evidence="1" type="ORF">HNQ61_004775</name>
</gene>
<comment type="caution">
    <text evidence="1">The sequence shown here is derived from an EMBL/GenBank/DDBJ whole genome shotgun (WGS) entry which is preliminary data.</text>
</comment>
<evidence type="ECO:0000313" key="1">
    <source>
        <dbReference type="EMBL" id="MBB6073108.1"/>
    </source>
</evidence>
<dbReference type="EMBL" id="JACHIA010000021">
    <property type="protein sequence ID" value="MBB6073108.1"/>
    <property type="molecule type" value="Genomic_DNA"/>
</dbReference>
<proteinExistence type="predicted"/>
<evidence type="ECO:0000313" key="2">
    <source>
        <dbReference type="Proteomes" id="UP000582837"/>
    </source>
</evidence>
<keyword evidence="2" id="KW-1185">Reference proteome</keyword>
<dbReference type="AlphaFoldDB" id="A0A841H559"/>
<accession>A0A841H559</accession>
<protein>
    <submittedName>
        <fullName evidence="1">Uncharacterized protein</fullName>
    </submittedName>
</protein>
<dbReference type="Proteomes" id="UP000582837">
    <property type="component" value="Unassembled WGS sequence"/>
</dbReference>
<dbReference type="RefSeq" id="WP_276510122.1">
    <property type="nucleotide sequence ID" value="NZ_JABDTL010000001.1"/>
</dbReference>
<reference evidence="1 2" key="1">
    <citation type="submission" date="2020-08" db="EMBL/GenBank/DDBJ databases">
        <title>Genomic Encyclopedia of Type Strains, Phase IV (KMG-IV): sequencing the most valuable type-strain genomes for metagenomic binning, comparative biology and taxonomic classification.</title>
        <authorList>
            <person name="Goeker M."/>
        </authorList>
    </citation>
    <scope>NUCLEOTIDE SEQUENCE [LARGE SCALE GENOMIC DNA]</scope>
    <source>
        <strain evidence="1 2">DSM 29007</strain>
    </source>
</reference>